<proteinExistence type="inferred from homology"/>
<comment type="subcellular location">
    <subcellularLocation>
        <location evidence="1">Cell membrane</location>
        <topology evidence="1">Multi-pass membrane protein</topology>
    </subcellularLocation>
</comment>
<sequence length="393" mass="40494">MSVKVAVDVLLPVPDGRLGAKDRLRAWCAHLTLRCCGDLRRGASVPHDVEARCAVAHDGVEVLCAVAPGTAGRQAPVPPSSAQHPPGAHGAHRGSTAVVARPVPPLPPRCGLCPRARAGTLSGVAADVTAQLGEVLPNVFRGIDLTGVFLNGVLGGTIARQRRFDLVGFAILAIVSALGGGMLRDTLLQVGTPVALTDPYYLATALAGAAVAFFVPLKGRWWTRTFLVADGIVLGCWSATGATKALAAGLGVLPAILLGVTTAVGGGMIRDVAVGQVPAVFGGNTLYATPAVFACLVTIPLHSQGLDNLGMLAAIIVGAGVSILAHWRQWRLPDPDSVHLPVKWPNRRRQPGGAGADDAAPAADDAAPAPPADDAAPPGGVRRWWRRRLGDTR</sequence>
<feature type="region of interest" description="Disordered" evidence="7">
    <location>
        <begin position="338"/>
        <end position="393"/>
    </location>
</feature>
<feature type="compositionally biased region" description="Low complexity" evidence="7">
    <location>
        <begin position="356"/>
        <end position="382"/>
    </location>
</feature>
<dbReference type="OrthoDB" id="9791874at2"/>
<keyword evidence="3" id="KW-1003">Cell membrane</keyword>
<evidence type="ECO:0000256" key="2">
    <source>
        <dbReference type="ARBA" id="ARBA00008193"/>
    </source>
</evidence>
<dbReference type="InterPro" id="IPR005115">
    <property type="entry name" value="Gly_transporter"/>
</dbReference>
<evidence type="ECO:0000256" key="1">
    <source>
        <dbReference type="ARBA" id="ARBA00004651"/>
    </source>
</evidence>
<name>A0A5B8C7X1_9MICO</name>
<dbReference type="EMBL" id="CP040915">
    <property type="protein sequence ID" value="QDC25551.1"/>
    <property type="molecule type" value="Genomic_DNA"/>
</dbReference>
<dbReference type="GO" id="GO:0005886">
    <property type="term" value="C:plasma membrane"/>
    <property type="evidence" value="ECO:0007669"/>
    <property type="project" value="UniProtKB-SubCell"/>
</dbReference>
<evidence type="ECO:0000256" key="5">
    <source>
        <dbReference type="ARBA" id="ARBA00022989"/>
    </source>
</evidence>
<keyword evidence="4 8" id="KW-0812">Transmembrane</keyword>
<accession>A0A5B8C7X1</accession>
<evidence type="ECO:0000313" key="11">
    <source>
        <dbReference type="Proteomes" id="UP000314616"/>
    </source>
</evidence>
<dbReference type="PANTHER" id="PTHR30506:SF3">
    <property type="entry name" value="UPF0126 INNER MEMBRANE PROTEIN YADS-RELATED"/>
    <property type="match status" value="1"/>
</dbReference>
<evidence type="ECO:0000313" key="10">
    <source>
        <dbReference type="EMBL" id="QDC25551.1"/>
    </source>
</evidence>
<protein>
    <submittedName>
        <fullName evidence="10">Trimeric intracellular cation channel family protein</fullName>
    </submittedName>
</protein>
<feature type="transmembrane region" description="Helical" evidence="8">
    <location>
        <begin position="281"/>
        <end position="303"/>
    </location>
</feature>
<feature type="transmembrane region" description="Helical" evidence="8">
    <location>
        <begin position="199"/>
        <end position="215"/>
    </location>
</feature>
<keyword evidence="5 8" id="KW-1133">Transmembrane helix</keyword>
<dbReference type="Proteomes" id="UP000314616">
    <property type="component" value="Chromosome"/>
</dbReference>
<feature type="domain" description="Glycine transporter" evidence="9">
    <location>
        <begin position="228"/>
        <end position="302"/>
    </location>
</feature>
<dbReference type="Pfam" id="PF03458">
    <property type="entry name" value="Gly_transporter"/>
    <property type="match status" value="2"/>
</dbReference>
<gene>
    <name evidence="10" type="ORF">FE374_13880</name>
</gene>
<reference evidence="10 11" key="1">
    <citation type="submission" date="2019-05" db="EMBL/GenBank/DDBJ databases">
        <title>Georgenia *** sp. nov., and Georgenia *** sp. nov., isolated from the intestinal contents of plateau pika (Ochotona curzoniae) in the Qinghai-Tibet plateau of China.</title>
        <authorList>
            <person name="Tian Z."/>
        </authorList>
    </citation>
    <scope>NUCLEOTIDE SEQUENCE [LARGE SCALE GENOMIC DNA]</scope>
    <source>
        <strain evidence="10 11">Z443</strain>
    </source>
</reference>
<feature type="transmembrane region" description="Helical" evidence="8">
    <location>
        <begin position="164"/>
        <end position="183"/>
    </location>
</feature>
<evidence type="ECO:0000256" key="4">
    <source>
        <dbReference type="ARBA" id="ARBA00022692"/>
    </source>
</evidence>
<dbReference type="AlphaFoldDB" id="A0A5B8C7X1"/>
<evidence type="ECO:0000259" key="9">
    <source>
        <dbReference type="Pfam" id="PF03458"/>
    </source>
</evidence>
<dbReference type="KEGG" id="gyu:FE374_13880"/>
<comment type="similarity">
    <text evidence="2">Belongs to the UPF0126 family.</text>
</comment>
<feature type="transmembrane region" description="Helical" evidence="8">
    <location>
        <begin position="309"/>
        <end position="327"/>
    </location>
</feature>
<organism evidence="10 11">
    <name type="scientific">Georgenia yuyongxinii</name>
    <dbReference type="NCBI Taxonomy" id="2589797"/>
    <lineage>
        <taxon>Bacteria</taxon>
        <taxon>Bacillati</taxon>
        <taxon>Actinomycetota</taxon>
        <taxon>Actinomycetes</taxon>
        <taxon>Micrococcales</taxon>
        <taxon>Bogoriellaceae</taxon>
        <taxon>Georgenia</taxon>
    </lineage>
</organism>
<feature type="transmembrane region" description="Helical" evidence="8">
    <location>
        <begin position="246"/>
        <end position="269"/>
    </location>
</feature>
<evidence type="ECO:0000256" key="8">
    <source>
        <dbReference type="SAM" id="Phobius"/>
    </source>
</evidence>
<keyword evidence="6 8" id="KW-0472">Membrane</keyword>
<feature type="domain" description="Glycine transporter" evidence="9">
    <location>
        <begin position="143"/>
        <end position="215"/>
    </location>
</feature>
<evidence type="ECO:0000256" key="7">
    <source>
        <dbReference type="SAM" id="MobiDB-lite"/>
    </source>
</evidence>
<feature type="region of interest" description="Disordered" evidence="7">
    <location>
        <begin position="74"/>
        <end position="95"/>
    </location>
</feature>
<evidence type="ECO:0000256" key="6">
    <source>
        <dbReference type="ARBA" id="ARBA00023136"/>
    </source>
</evidence>
<dbReference type="PANTHER" id="PTHR30506">
    <property type="entry name" value="INNER MEMBRANE PROTEIN"/>
    <property type="match status" value="1"/>
</dbReference>
<evidence type="ECO:0000256" key="3">
    <source>
        <dbReference type="ARBA" id="ARBA00022475"/>
    </source>
</evidence>